<dbReference type="Proteomes" id="UP001162001">
    <property type="component" value="Segment"/>
</dbReference>
<dbReference type="GO" id="GO:0016757">
    <property type="term" value="F:glycosyltransferase activity"/>
    <property type="evidence" value="ECO:0007669"/>
    <property type="project" value="InterPro"/>
</dbReference>
<feature type="domain" description="Glycosyltransferase 61 catalytic" evidence="1">
    <location>
        <begin position="79"/>
        <end position="277"/>
    </location>
</feature>
<gene>
    <name evidence="2" type="ORF">Fadolivirus_1_433</name>
</gene>
<keyword evidence="3" id="KW-1185">Reference proteome</keyword>
<name>A0A7D3UU46_9VIRU</name>
<evidence type="ECO:0000313" key="3">
    <source>
        <dbReference type="Proteomes" id="UP001162001"/>
    </source>
</evidence>
<reference evidence="2 3" key="1">
    <citation type="submission" date="2020-04" db="EMBL/GenBank/DDBJ databases">
        <title>Advantages and limits of metagenomic assembly and binning of a giant virus.</title>
        <authorList>
            <person name="Schulz F."/>
            <person name="Andreani J."/>
            <person name="Francis R."/>
            <person name="Boudjemaa H."/>
            <person name="Bou Khalil J.Y."/>
            <person name="Lee J."/>
            <person name="La Scola B."/>
            <person name="Woyke T."/>
        </authorList>
    </citation>
    <scope>NUCLEOTIDE SEQUENCE [LARGE SCALE GENOMIC DNA]</scope>
    <source>
        <strain evidence="2 3">FV1/VV64</strain>
    </source>
</reference>
<dbReference type="EMBL" id="MT418680">
    <property type="protein sequence ID" value="QKF93891.1"/>
    <property type="molecule type" value="Genomic_DNA"/>
</dbReference>
<evidence type="ECO:0000259" key="1">
    <source>
        <dbReference type="Pfam" id="PF04577"/>
    </source>
</evidence>
<evidence type="ECO:0000313" key="2">
    <source>
        <dbReference type="EMBL" id="QKF93891.1"/>
    </source>
</evidence>
<organism evidence="2 3">
    <name type="scientific">Fadolivirus FV1/VV64</name>
    <dbReference type="NCBI Taxonomy" id="3070911"/>
    <lineage>
        <taxon>Viruses</taxon>
        <taxon>Varidnaviria</taxon>
        <taxon>Bamfordvirae</taxon>
        <taxon>Nucleocytoviricota</taxon>
        <taxon>Megaviricetes</taxon>
        <taxon>Imitervirales</taxon>
        <taxon>Mimiviridae</taxon>
        <taxon>Klosneuvirinae</taxon>
        <taxon>Fadolivirus</taxon>
        <taxon>Fadolivirus algeromassiliense</taxon>
    </lineage>
</organism>
<proteinExistence type="predicted"/>
<sequence>MFSQHNLKNVFILMGPNIIEFNGNTFDDLYMYNNKNDTILVTSYYFKKVIKIDKPKKIIGTFILDTLYLAYSNKWIVNYQHLISDFYPYLYYYKKHHSHLYIGIPKFIKTKPLMELLEIMEIPKENIIWLKYNIIYHIANLITYKYGRTLVTSELEWSIEPLKFLNDKLCSLNTNCKNNNINLGMTVSSNNQLTIANNSILYISRDDTTTKDNNNNFAGKTRDILNKSNVYKYLSDNEIDIQSMSQYSIKEKNSLLSTYNTFITLHGANAINLVFAKDIVNLIMLNNKKTVEYNKYFKELYEKMHKHPINLISIVDDMANKYFNQPYIVNVKELHSKLITINSSFKYIDEYDNDTIFNVYDSDETFLKECLFKKLLQREPNEVEFNVHLANIKKRGRQSVFYEFTGCYEYHVVNTSDYMKNVLTTQKRL</sequence>
<protein>
    <submittedName>
        <fullName evidence="2">Glycosyltransferase 61</fullName>
    </submittedName>
</protein>
<accession>A0A7D3UU46</accession>
<dbReference type="Pfam" id="PF04577">
    <property type="entry name" value="Glyco_transf_61"/>
    <property type="match status" value="1"/>
</dbReference>
<dbReference type="InterPro" id="IPR049625">
    <property type="entry name" value="Glyco_transf_61_cat"/>
</dbReference>